<dbReference type="EMBL" id="REGN01012008">
    <property type="protein sequence ID" value="RMZ96631.1"/>
    <property type="molecule type" value="Genomic_DNA"/>
</dbReference>
<dbReference type="AlphaFoldDB" id="A0A3M7PBY2"/>
<organism evidence="1 2">
    <name type="scientific">Brachionus plicatilis</name>
    <name type="common">Marine rotifer</name>
    <name type="synonym">Brachionus muelleri</name>
    <dbReference type="NCBI Taxonomy" id="10195"/>
    <lineage>
        <taxon>Eukaryota</taxon>
        <taxon>Metazoa</taxon>
        <taxon>Spiralia</taxon>
        <taxon>Gnathifera</taxon>
        <taxon>Rotifera</taxon>
        <taxon>Eurotatoria</taxon>
        <taxon>Monogononta</taxon>
        <taxon>Pseudotrocha</taxon>
        <taxon>Ploima</taxon>
        <taxon>Brachionidae</taxon>
        <taxon>Brachionus</taxon>
    </lineage>
</organism>
<name>A0A3M7PBY2_BRAPC</name>
<sequence length="69" mass="8047">MTLSTNFLKKKVQIKFFERLSSFDHESIKFHHQLVSESESFIPKKGTTHYESKNCQNVSADTNFVLPQI</sequence>
<proteinExistence type="predicted"/>
<gene>
    <name evidence="1" type="ORF">BpHYR1_033121</name>
</gene>
<evidence type="ECO:0000313" key="1">
    <source>
        <dbReference type="EMBL" id="RMZ96631.1"/>
    </source>
</evidence>
<dbReference type="Proteomes" id="UP000276133">
    <property type="component" value="Unassembled WGS sequence"/>
</dbReference>
<reference evidence="1 2" key="1">
    <citation type="journal article" date="2018" name="Sci. Rep.">
        <title>Genomic signatures of local adaptation to the degree of environmental predictability in rotifers.</title>
        <authorList>
            <person name="Franch-Gras L."/>
            <person name="Hahn C."/>
            <person name="Garcia-Roger E.M."/>
            <person name="Carmona M.J."/>
            <person name="Serra M."/>
            <person name="Gomez A."/>
        </authorList>
    </citation>
    <scope>NUCLEOTIDE SEQUENCE [LARGE SCALE GENOMIC DNA]</scope>
    <source>
        <strain evidence="1">HYR1</strain>
    </source>
</reference>
<evidence type="ECO:0000313" key="2">
    <source>
        <dbReference type="Proteomes" id="UP000276133"/>
    </source>
</evidence>
<comment type="caution">
    <text evidence="1">The sequence shown here is derived from an EMBL/GenBank/DDBJ whole genome shotgun (WGS) entry which is preliminary data.</text>
</comment>
<keyword evidence="2" id="KW-1185">Reference proteome</keyword>
<protein>
    <submittedName>
        <fullName evidence="1">Uncharacterized protein</fullName>
    </submittedName>
</protein>
<accession>A0A3M7PBY2</accession>